<dbReference type="Gramene" id="KRH60826">
    <property type="protein sequence ID" value="KRH60826"/>
    <property type="gene ID" value="GLYMA_04G012000"/>
</dbReference>
<dbReference type="InterPro" id="IPR000644">
    <property type="entry name" value="CBS_dom"/>
</dbReference>
<dbReference type="InterPro" id="IPR046342">
    <property type="entry name" value="CBS_dom_sf"/>
</dbReference>
<dbReference type="SUPFAM" id="SSF54631">
    <property type="entry name" value="CBS-domain pair"/>
    <property type="match status" value="1"/>
</dbReference>
<evidence type="ECO:0000313" key="7">
    <source>
        <dbReference type="EnsemblPlants" id="KRH60826"/>
    </source>
</evidence>
<feature type="region of interest" description="Disordered" evidence="4">
    <location>
        <begin position="14"/>
        <end position="34"/>
    </location>
</feature>
<evidence type="ECO:0000256" key="1">
    <source>
        <dbReference type="ARBA" id="ARBA00022737"/>
    </source>
</evidence>
<keyword evidence="8" id="KW-1185">Reference proteome</keyword>
<evidence type="ECO:0000256" key="4">
    <source>
        <dbReference type="SAM" id="MobiDB-lite"/>
    </source>
</evidence>
<evidence type="ECO:0000256" key="3">
    <source>
        <dbReference type="PROSITE-ProRule" id="PRU00703"/>
    </source>
</evidence>
<organism evidence="6">
    <name type="scientific">Glycine max</name>
    <name type="common">Soybean</name>
    <name type="synonym">Glycine hispida</name>
    <dbReference type="NCBI Taxonomy" id="3847"/>
    <lineage>
        <taxon>Eukaryota</taxon>
        <taxon>Viridiplantae</taxon>
        <taxon>Streptophyta</taxon>
        <taxon>Embryophyta</taxon>
        <taxon>Tracheophyta</taxon>
        <taxon>Spermatophyta</taxon>
        <taxon>Magnoliopsida</taxon>
        <taxon>eudicotyledons</taxon>
        <taxon>Gunneridae</taxon>
        <taxon>Pentapetalae</taxon>
        <taxon>rosids</taxon>
        <taxon>fabids</taxon>
        <taxon>Fabales</taxon>
        <taxon>Fabaceae</taxon>
        <taxon>Papilionoideae</taxon>
        <taxon>50 kb inversion clade</taxon>
        <taxon>NPAAA clade</taxon>
        <taxon>indigoferoid/millettioid clade</taxon>
        <taxon>Phaseoleae</taxon>
        <taxon>Glycine</taxon>
        <taxon>Glycine subgen. Soja</taxon>
    </lineage>
</organism>
<dbReference type="STRING" id="3847.A0A0R0K1Z8"/>
<evidence type="ECO:0000259" key="5">
    <source>
        <dbReference type="PROSITE" id="PS51371"/>
    </source>
</evidence>
<dbReference type="EMBL" id="CM000837">
    <property type="protein sequence ID" value="KRH60826.1"/>
    <property type="molecule type" value="Genomic_DNA"/>
</dbReference>
<dbReference type="InterPro" id="IPR050511">
    <property type="entry name" value="AMPK_gamma/SDS23_families"/>
</dbReference>
<dbReference type="PROSITE" id="PS51371">
    <property type="entry name" value="CBS"/>
    <property type="match status" value="1"/>
</dbReference>
<feature type="domain" description="CBS" evidence="5">
    <location>
        <begin position="147"/>
        <end position="204"/>
    </location>
</feature>
<dbReference type="InParanoid" id="A0A0R0K1Z8"/>
<name>A0A0R0K1Z8_SOYBN</name>
<dbReference type="PANTHER" id="PTHR13780">
    <property type="entry name" value="AMP-ACTIVATED PROTEIN KINASE, GAMMA REGULATORY SUBUNIT"/>
    <property type="match status" value="1"/>
</dbReference>
<dbReference type="Gene3D" id="3.10.580.10">
    <property type="entry name" value="CBS-domain"/>
    <property type="match status" value="1"/>
</dbReference>
<dbReference type="OMA" id="MRCANAG"/>
<keyword evidence="2 3" id="KW-0129">CBS domain</keyword>
<protein>
    <recommendedName>
        <fullName evidence="5">CBS domain-containing protein</fullName>
    </recommendedName>
</protein>
<dbReference type="PaxDb" id="3847-GLYMA04G01355.1"/>
<keyword evidence="1" id="KW-0677">Repeat</keyword>
<reference evidence="6 7" key="1">
    <citation type="journal article" date="2010" name="Nature">
        <title>Genome sequence of the palaeopolyploid soybean.</title>
        <authorList>
            <person name="Schmutz J."/>
            <person name="Cannon S.B."/>
            <person name="Schlueter J."/>
            <person name="Ma J."/>
            <person name="Mitros T."/>
            <person name="Nelson W."/>
            <person name="Hyten D.L."/>
            <person name="Song Q."/>
            <person name="Thelen J.J."/>
            <person name="Cheng J."/>
            <person name="Xu D."/>
            <person name="Hellsten U."/>
            <person name="May G.D."/>
            <person name="Yu Y."/>
            <person name="Sakurai T."/>
            <person name="Umezawa T."/>
            <person name="Bhattacharyya M.K."/>
            <person name="Sandhu D."/>
            <person name="Valliyodan B."/>
            <person name="Lindquist E."/>
            <person name="Peto M."/>
            <person name="Grant D."/>
            <person name="Shu S."/>
            <person name="Goodstein D."/>
            <person name="Barry K."/>
            <person name="Futrell-Griggs M."/>
            <person name="Abernathy B."/>
            <person name="Du J."/>
            <person name="Tian Z."/>
            <person name="Zhu L."/>
            <person name="Gill N."/>
            <person name="Joshi T."/>
            <person name="Libault M."/>
            <person name="Sethuraman A."/>
            <person name="Zhang X.-C."/>
            <person name="Shinozaki K."/>
            <person name="Nguyen H.T."/>
            <person name="Wing R.A."/>
            <person name="Cregan P."/>
            <person name="Specht J."/>
            <person name="Grimwood J."/>
            <person name="Rokhsar D."/>
            <person name="Stacey G."/>
            <person name="Shoemaker R.C."/>
            <person name="Jackson S.A."/>
        </authorList>
    </citation>
    <scope>NUCLEOTIDE SEQUENCE</scope>
    <source>
        <strain evidence="7">cv. Williams 82</strain>
        <tissue evidence="6">Callus</tissue>
    </source>
</reference>
<evidence type="ECO:0000313" key="6">
    <source>
        <dbReference type="EMBL" id="KRH60826.1"/>
    </source>
</evidence>
<dbReference type="AlphaFoldDB" id="A0A0R0K1Z8"/>
<accession>A0A0R0K1Z8</accession>
<proteinExistence type="predicted"/>
<evidence type="ECO:0000256" key="2">
    <source>
        <dbReference type="ARBA" id="ARBA00023122"/>
    </source>
</evidence>
<dbReference type="EnsemblPlants" id="KRH60826">
    <property type="protein sequence ID" value="KRH60826"/>
    <property type="gene ID" value="GLYMA_04G012000"/>
</dbReference>
<reference evidence="7" key="2">
    <citation type="submission" date="2018-02" db="UniProtKB">
        <authorList>
            <consortium name="EnsemblPlants"/>
        </authorList>
    </citation>
    <scope>IDENTIFICATION</scope>
    <source>
        <strain evidence="7">Williams 82</strain>
    </source>
</reference>
<sequence>MQSRKIADVLKVSEGGLEDKKQKNRSSSLHKDDNQNQHVQIDSGFALQQFLDHIPIISIAGIKNSPVLELKAGDSIMDAIHMLYENDIFSAAIVDMSDIRFSDRYIGLIDFTSMVLWCLENNGFFSILDQVPQIGQTKVSESAKSFLYEPFFPVSMDDTVLHALLLLSKHRVHVLPVIQEPEAGFIGFATQNAVVEHLLQSSELEWFDNIADKNLSDFRFESQENPSCVYGDQTVANALDMLWQNQTCPVAVVDRQTKKLLETDKVETERAIEHDHGVFLTAGSLQLKNSFIPRMDLPVANKENETLNLQFAPPNMNSSINGGGFFEFVLEQSGCQVKYGAIIHNH</sequence>
<dbReference type="Proteomes" id="UP000008827">
    <property type="component" value="Chromosome 4"/>
</dbReference>
<dbReference type="PANTHER" id="PTHR13780:SF124">
    <property type="entry name" value="OS01G0633400 PROTEIN"/>
    <property type="match status" value="1"/>
</dbReference>
<dbReference type="Pfam" id="PF00571">
    <property type="entry name" value="CBS"/>
    <property type="match status" value="1"/>
</dbReference>
<reference evidence="6" key="3">
    <citation type="submission" date="2018-07" db="EMBL/GenBank/DDBJ databases">
        <title>WGS assembly of Glycine max.</title>
        <authorList>
            <person name="Schmutz J."/>
            <person name="Cannon S."/>
            <person name="Schlueter J."/>
            <person name="Ma J."/>
            <person name="Mitros T."/>
            <person name="Nelson W."/>
            <person name="Hyten D."/>
            <person name="Song Q."/>
            <person name="Thelen J."/>
            <person name="Cheng J."/>
            <person name="Xu D."/>
            <person name="Hellsten U."/>
            <person name="May G."/>
            <person name="Yu Y."/>
            <person name="Sakurai T."/>
            <person name="Umezawa T."/>
            <person name="Bhattacharyya M."/>
            <person name="Sandhu D."/>
            <person name="Valliyodan B."/>
            <person name="Lindquist E."/>
            <person name="Peto M."/>
            <person name="Grant D."/>
            <person name="Shu S."/>
            <person name="Goodstein D."/>
            <person name="Barry K."/>
            <person name="Futrell-Griggs M."/>
            <person name="Abernathy B."/>
            <person name="Du J."/>
            <person name="Tian Z."/>
            <person name="Zhu L."/>
            <person name="Gill N."/>
            <person name="Joshi T."/>
            <person name="Libault M."/>
            <person name="Sethuraman A."/>
            <person name="Zhang X."/>
            <person name="Shinozaki K."/>
            <person name="Nguyen H."/>
            <person name="Wing R."/>
            <person name="Cregan P."/>
            <person name="Specht J."/>
            <person name="Grimwood J."/>
            <person name="Rokhsar D."/>
            <person name="Stacey G."/>
            <person name="Shoemaker R."/>
            <person name="Jackson S."/>
        </authorList>
    </citation>
    <scope>NUCLEOTIDE SEQUENCE</scope>
    <source>
        <tissue evidence="6">Callus</tissue>
    </source>
</reference>
<evidence type="ECO:0000313" key="8">
    <source>
        <dbReference type="Proteomes" id="UP000008827"/>
    </source>
</evidence>
<gene>
    <name evidence="6" type="ORF">GLYMA_04G012000</name>
</gene>